<dbReference type="GO" id="GO:0006364">
    <property type="term" value="P:rRNA processing"/>
    <property type="evidence" value="ECO:0007669"/>
    <property type="project" value="InterPro"/>
</dbReference>
<dbReference type="InterPro" id="IPR036322">
    <property type="entry name" value="WD40_repeat_dom_sf"/>
</dbReference>
<feature type="compositionally biased region" description="Acidic residues" evidence="4">
    <location>
        <begin position="734"/>
        <end position="750"/>
    </location>
</feature>
<feature type="region of interest" description="Disordered" evidence="4">
    <location>
        <begin position="441"/>
        <end position="466"/>
    </location>
</feature>
<keyword evidence="1 3" id="KW-0853">WD repeat</keyword>
<sequence length="1009" mass="108793">MADPLFLPFRALGYITDEVPFAVLRRGKETTVTVSVGKAWQTYACNKLKLLLVGPQLEHKITAIACKGDFTFAASKNDIVACQRMHRVGTYSGHAKPIVQLMCLGDHLLSLGQDGRLLLWRLGSYDAPLVTMKLGLDFQPTCMAHPETYLNKVVVGSADGRLQLWNFSTGTKLFEFNSFGGSAIKCITPSPALDIVGLGLADGRCVLHNLRYDEQVASFANAAGAGLEADAGMAARDGQDGLAGGGGPCTSISFRTGPGPPLMAAGGLSGVITIWDLEKLRLATIIRDAHDGTVTKLHFFPGEPVLMSAAADNSLKHWIFDGADGAARLLRFRSGHASPPSVLRFYGDGLRILSAGQDRAFRMFSTIQDQQSRELSQGHSSHRAKRLKVSEQDVKLPPVLSMDACQVRERDWCNVITAHEGASAAYTWRLQHFTLGKHQLQAPRTPTDPLKAAAGPKAAGKGPGASQPLAPDPLWVVTAVALSCCGNFGLVGTAGGNLDRFNMQSGIHRGSYCRKATSKSSKVLSAHDGAIMGVAGDAWNRNLVSAGVDGLLRVWGFKALQQSAVIEVGSSVSRITHQPFTGMLAAACDDLSLRLFDVEAARLVRLFSGHQDRVTDMVLSKDGRWLLSSSLDGTLRVWDIPAGRILQVLRMGEPITAVSLAPAMDMLATTHVGRRGIYLWSNQLLFGTGVPPAHSDRPVDARLPAITPGEDLSTLVAGSSEDDETTVLPVGATDSEDESDDEDMAAMPEDEERRGSHAEAGPRSYEARRADGTPQPLTPELLTLSLLPRTQWHNLAHLDAIKARSRPVQPPKKPEAAPFFLPTVPGLEGRPVFDTEAQRPGLGDDLEGTPASRAAKANKNKGASDRFVRGAVDHASPFVRLLRQFQQDGGHEPVMQHLRKLTPAAVDGELRSMEVLEGTESEEEVDDVGSLLKFIGSALESKTNFEYLQAILHVALQIHGDIIIQHASLRQHAQLLHQQLSSTWSSVEHMLQQTQCMAQFFGSVHGSAM</sequence>
<dbReference type="FunFam" id="2.130.10.10:FF:000200">
    <property type="entry name" value="U3 small nucleolar RNA-associated protein 21"/>
    <property type="match status" value="1"/>
</dbReference>
<dbReference type="AlphaFoldDB" id="A0AAW1RZA4"/>
<evidence type="ECO:0000259" key="5">
    <source>
        <dbReference type="Pfam" id="PF04192"/>
    </source>
</evidence>
<keyword evidence="8" id="KW-1185">Reference proteome</keyword>
<name>A0AAW1RZA4_9CHLO</name>
<keyword evidence="2" id="KW-0677">Repeat</keyword>
<feature type="region of interest" description="Disordered" evidence="4">
    <location>
        <begin position="713"/>
        <end position="776"/>
    </location>
</feature>
<feature type="domain" description="WDR36/Utp21 N-terminal" evidence="6">
    <location>
        <begin position="32"/>
        <end position="321"/>
    </location>
</feature>
<dbReference type="PROSITE" id="PS50294">
    <property type="entry name" value="WD_REPEATS_REGION"/>
    <property type="match status" value="1"/>
</dbReference>
<dbReference type="PANTHER" id="PTHR22840:SF12">
    <property type="entry name" value="WD REPEAT-CONTAINING PROTEIN 36"/>
    <property type="match status" value="1"/>
</dbReference>
<gene>
    <name evidence="7" type="ORF">WJX74_010429</name>
</gene>
<evidence type="ECO:0000256" key="4">
    <source>
        <dbReference type="SAM" id="MobiDB-lite"/>
    </source>
</evidence>
<evidence type="ECO:0000256" key="3">
    <source>
        <dbReference type="PROSITE-ProRule" id="PRU00221"/>
    </source>
</evidence>
<dbReference type="GO" id="GO:0034388">
    <property type="term" value="C:Pwp2p-containing subcomplex of 90S preribosome"/>
    <property type="evidence" value="ECO:0007669"/>
    <property type="project" value="TreeGrafter"/>
</dbReference>
<organism evidence="7 8">
    <name type="scientific">Apatococcus lobatus</name>
    <dbReference type="NCBI Taxonomy" id="904363"/>
    <lineage>
        <taxon>Eukaryota</taxon>
        <taxon>Viridiplantae</taxon>
        <taxon>Chlorophyta</taxon>
        <taxon>core chlorophytes</taxon>
        <taxon>Trebouxiophyceae</taxon>
        <taxon>Chlorellales</taxon>
        <taxon>Chlorellaceae</taxon>
        <taxon>Apatococcus</taxon>
    </lineage>
</organism>
<proteinExistence type="predicted"/>
<evidence type="ECO:0008006" key="9">
    <source>
        <dbReference type="Google" id="ProtNLM"/>
    </source>
</evidence>
<feature type="repeat" description="WD" evidence="3">
    <location>
        <begin position="524"/>
        <end position="565"/>
    </location>
</feature>
<dbReference type="InterPro" id="IPR007319">
    <property type="entry name" value="WDR36/Utp21_C"/>
</dbReference>
<feature type="repeat" description="WD" evidence="3">
    <location>
        <begin position="607"/>
        <end position="648"/>
    </location>
</feature>
<dbReference type="Pfam" id="PF04192">
    <property type="entry name" value="Utp21"/>
    <property type="match status" value="1"/>
</dbReference>
<evidence type="ECO:0000256" key="2">
    <source>
        <dbReference type="ARBA" id="ARBA00022737"/>
    </source>
</evidence>
<evidence type="ECO:0000259" key="6">
    <source>
        <dbReference type="Pfam" id="PF25171"/>
    </source>
</evidence>
<reference evidence="7 8" key="1">
    <citation type="journal article" date="2024" name="Nat. Commun.">
        <title>Phylogenomics reveals the evolutionary origins of lichenization in chlorophyte algae.</title>
        <authorList>
            <person name="Puginier C."/>
            <person name="Libourel C."/>
            <person name="Otte J."/>
            <person name="Skaloud P."/>
            <person name="Haon M."/>
            <person name="Grisel S."/>
            <person name="Petersen M."/>
            <person name="Berrin J.G."/>
            <person name="Delaux P.M."/>
            <person name="Dal Grande F."/>
            <person name="Keller J."/>
        </authorList>
    </citation>
    <scope>NUCLEOTIDE SEQUENCE [LARGE SCALE GENOMIC DNA]</scope>
    <source>
        <strain evidence="7 8">SAG 2145</strain>
    </source>
</reference>
<dbReference type="EMBL" id="JALJOS010000005">
    <property type="protein sequence ID" value="KAK9839142.1"/>
    <property type="molecule type" value="Genomic_DNA"/>
</dbReference>
<dbReference type="InterPro" id="IPR015943">
    <property type="entry name" value="WD40/YVTN_repeat-like_dom_sf"/>
</dbReference>
<feature type="repeat" description="WD" evidence="3">
    <location>
        <begin position="287"/>
        <end position="318"/>
    </location>
</feature>
<dbReference type="InterPro" id="IPR059157">
    <property type="entry name" value="WDR36-Utp21_N"/>
</dbReference>
<feature type="domain" description="WDR36/Utp21 C-terminal" evidence="5">
    <location>
        <begin position="777"/>
        <end position="1001"/>
    </location>
</feature>
<accession>A0AAW1RZA4</accession>
<dbReference type="GO" id="GO:0032040">
    <property type="term" value="C:small-subunit processome"/>
    <property type="evidence" value="ECO:0007669"/>
    <property type="project" value="InterPro"/>
</dbReference>
<evidence type="ECO:0000256" key="1">
    <source>
        <dbReference type="ARBA" id="ARBA00022574"/>
    </source>
</evidence>
<dbReference type="PANTHER" id="PTHR22840">
    <property type="entry name" value="WD REPEAT-CONTAINING PROTEIN 36"/>
    <property type="match status" value="1"/>
</dbReference>
<dbReference type="PROSITE" id="PS00678">
    <property type="entry name" value="WD_REPEATS_1"/>
    <property type="match status" value="1"/>
</dbReference>
<comment type="caution">
    <text evidence="7">The sequence shown here is derived from an EMBL/GenBank/DDBJ whole genome shotgun (WGS) entry which is preliminary data.</text>
</comment>
<evidence type="ECO:0000313" key="8">
    <source>
        <dbReference type="Proteomes" id="UP001438707"/>
    </source>
</evidence>
<dbReference type="InterPro" id="IPR019775">
    <property type="entry name" value="WD40_repeat_CS"/>
</dbReference>
<dbReference type="Pfam" id="PF25168">
    <property type="entry name" value="Beta-prop_WDR36-Utp21_2nd"/>
    <property type="match status" value="1"/>
</dbReference>
<protein>
    <recommendedName>
        <fullName evidence="9">Small-subunit processome Utp21 domain-containing protein</fullName>
    </recommendedName>
</protein>
<dbReference type="Proteomes" id="UP001438707">
    <property type="component" value="Unassembled WGS sequence"/>
</dbReference>
<dbReference type="Pfam" id="PF25171">
    <property type="entry name" value="Beta-prop_WDR36-Utp21_1st"/>
    <property type="match status" value="1"/>
</dbReference>
<feature type="compositionally biased region" description="Low complexity" evidence="4">
    <location>
        <begin position="451"/>
        <end position="460"/>
    </location>
</feature>
<dbReference type="Gene3D" id="2.130.10.10">
    <property type="entry name" value="YVTN repeat-like/Quinoprotein amine dehydrogenase"/>
    <property type="match status" value="2"/>
</dbReference>
<dbReference type="SMART" id="SM00320">
    <property type="entry name" value="WD40"/>
    <property type="match status" value="10"/>
</dbReference>
<dbReference type="SUPFAM" id="SSF50978">
    <property type="entry name" value="WD40 repeat-like"/>
    <property type="match status" value="2"/>
</dbReference>
<dbReference type="InterPro" id="IPR001680">
    <property type="entry name" value="WD40_rpt"/>
</dbReference>
<evidence type="ECO:0000313" key="7">
    <source>
        <dbReference type="EMBL" id="KAK9839142.1"/>
    </source>
</evidence>
<dbReference type="PROSITE" id="PS50082">
    <property type="entry name" value="WD_REPEATS_2"/>
    <property type="match status" value="3"/>
</dbReference>